<keyword evidence="4" id="KW-0812">Transmembrane</keyword>
<evidence type="ECO:0000256" key="2">
    <source>
        <dbReference type="ARBA" id="ARBA00012755"/>
    </source>
</evidence>
<dbReference type="Pfam" id="PF03537">
    <property type="entry name" value="Glyco_hydro_114"/>
    <property type="match status" value="1"/>
</dbReference>
<gene>
    <name evidence="6" type="ORF">AOQ84DRAFT_289623</name>
</gene>
<dbReference type="PANTHER" id="PTHR35273:SF2">
    <property type="entry name" value="ALPHA-GALACTOSIDASE"/>
    <property type="match status" value="1"/>
</dbReference>
<protein>
    <recommendedName>
        <fullName evidence="2">alpha-galactosidase</fullName>
        <ecNumber evidence="2">3.2.1.22</ecNumber>
    </recommendedName>
</protein>
<evidence type="ECO:0000313" key="7">
    <source>
        <dbReference type="Proteomes" id="UP000250140"/>
    </source>
</evidence>
<keyword evidence="6" id="KW-0378">Hydrolase</keyword>
<dbReference type="InterPro" id="IPR013785">
    <property type="entry name" value="Aldolase_TIM"/>
</dbReference>
<evidence type="ECO:0000256" key="3">
    <source>
        <dbReference type="SAM" id="MobiDB-lite"/>
    </source>
</evidence>
<dbReference type="EMBL" id="KV749278">
    <property type="protein sequence ID" value="OCL10266.1"/>
    <property type="molecule type" value="Genomic_DNA"/>
</dbReference>
<feature type="compositionally biased region" description="Low complexity" evidence="3">
    <location>
        <begin position="48"/>
        <end position="69"/>
    </location>
</feature>
<dbReference type="OrthoDB" id="2108802at2759"/>
<dbReference type="InterPro" id="IPR017853">
    <property type="entry name" value="GH"/>
</dbReference>
<keyword evidence="7" id="KW-1185">Reference proteome</keyword>
<reference evidence="6 7" key="1">
    <citation type="journal article" date="2016" name="Nat. Commun.">
        <title>Ectomycorrhizal ecology is imprinted in the genome of the dominant symbiotic fungus Cenococcum geophilum.</title>
        <authorList>
            <consortium name="DOE Joint Genome Institute"/>
            <person name="Peter M."/>
            <person name="Kohler A."/>
            <person name="Ohm R.A."/>
            <person name="Kuo A."/>
            <person name="Krutzmann J."/>
            <person name="Morin E."/>
            <person name="Arend M."/>
            <person name="Barry K.W."/>
            <person name="Binder M."/>
            <person name="Choi C."/>
            <person name="Clum A."/>
            <person name="Copeland A."/>
            <person name="Grisel N."/>
            <person name="Haridas S."/>
            <person name="Kipfer T."/>
            <person name="LaButti K."/>
            <person name="Lindquist E."/>
            <person name="Lipzen A."/>
            <person name="Maire R."/>
            <person name="Meier B."/>
            <person name="Mihaltcheva S."/>
            <person name="Molinier V."/>
            <person name="Murat C."/>
            <person name="Poggeler S."/>
            <person name="Quandt C.A."/>
            <person name="Sperisen C."/>
            <person name="Tritt A."/>
            <person name="Tisserant E."/>
            <person name="Crous P.W."/>
            <person name="Henrissat B."/>
            <person name="Nehls U."/>
            <person name="Egli S."/>
            <person name="Spatafora J.W."/>
            <person name="Grigoriev I.V."/>
            <person name="Martin F.M."/>
        </authorList>
    </citation>
    <scope>NUCLEOTIDE SEQUENCE [LARGE SCALE GENOMIC DNA]</scope>
    <source>
        <strain evidence="6 7">CBS 207.34</strain>
    </source>
</reference>
<dbReference type="PANTHER" id="PTHR35273">
    <property type="entry name" value="ALPHA-1,4 POLYGALACTOSAMINIDASE, PUTATIVE (AFU_ORTHOLOGUE AFUA_3G07890)-RELATED"/>
    <property type="match status" value="1"/>
</dbReference>
<feature type="region of interest" description="Disordered" evidence="3">
    <location>
        <begin position="44"/>
        <end position="74"/>
    </location>
</feature>
<name>A0A8E2F4G5_9PEZI</name>
<comment type="catalytic activity">
    <reaction evidence="1">
        <text>Hydrolysis of terminal, non-reducing alpha-D-galactose residues in alpha-D-galactosides, including galactose oligosaccharides, galactomannans and galactolipids.</text>
        <dbReference type="EC" id="3.2.1.22"/>
    </reaction>
</comment>
<feature type="domain" description="Glycoside-hydrolase family GH114 TIM-barrel" evidence="5">
    <location>
        <begin position="80"/>
        <end position="317"/>
    </location>
</feature>
<keyword evidence="4" id="KW-1133">Transmembrane helix</keyword>
<organism evidence="6 7">
    <name type="scientific">Glonium stellatum</name>
    <dbReference type="NCBI Taxonomy" id="574774"/>
    <lineage>
        <taxon>Eukaryota</taxon>
        <taxon>Fungi</taxon>
        <taxon>Dikarya</taxon>
        <taxon>Ascomycota</taxon>
        <taxon>Pezizomycotina</taxon>
        <taxon>Dothideomycetes</taxon>
        <taxon>Pleosporomycetidae</taxon>
        <taxon>Gloniales</taxon>
        <taxon>Gloniaceae</taxon>
        <taxon>Glonium</taxon>
    </lineage>
</organism>
<dbReference type="Proteomes" id="UP000250140">
    <property type="component" value="Unassembled WGS sequence"/>
</dbReference>
<dbReference type="GO" id="GO:0004557">
    <property type="term" value="F:alpha-galactosidase activity"/>
    <property type="evidence" value="ECO:0007669"/>
    <property type="project" value="UniProtKB-EC"/>
</dbReference>
<dbReference type="InterPro" id="IPR004352">
    <property type="entry name" value="GH114_TIM-barrel"/>
</dbReference>
<evidence type="ECO:0000313" key="6">
    <source>
        <dbReference type="EMBL" id="OCL10266.1"/>
    </source>
</evidence>
<dbReference type="EC" id="3.2.1.22" evidence="2"/>
<dbReference type="Gene3D" id="3.20.20.70">
    <property type="entry name" value="Aldolase class I"/>
    <property type="match status" value="1"/>
</dbReference>
<dbReference type="SUPFAM" id="SSF51445">
    <property type="entry name" value="(Trans)glycosidases"/>
    <property type="match status" value="1"/>
</dbReference>
<proteinExistence type="predicted"/>
<keyword evidence="4" id="KW-0472">Membrane</keyword>
<accession>A0A8E2F4G5</accession>
<sequence length="335" mass="35537">MKPATGKGWWARHTLRFKIILLAIIAVIVIGLAVGLGVGLTQGGGSGSSPSAPSSTPTGTLTPLPSPSARPKWQPSVNSTWQIILQGPINFGPSNTSITPNVSVYDIDLFTNSEDVISTLHNMGKNVICYFSAGSYEPGRPDSANFTASDKGDGLQGWPGEVWLNLNSTNVRNIMKARIELAAQKGCDAVDPDNVDGYQNTNGLGLTEADSVNYMQFLAENAQAHNLSIGLKNALDIIPAVLPVVQFSVNEQCVEYGECTSFAAFIAAGKPVFHIEYPSDAPNLKTADVTNYCSNTGKGNGTDGFSTVLKNMDLDGWVEYCDGQTADTPLLNTSS</sequence>
<evidence type="ECO:0000256" key="4">
    <source>
        <dbReference type="SAM" id="Phobius"/>
    </source>
</evidence>
<evidence type="ECO:0000256" key="1">
    <source>
        <dbReference type="ARBA" id="ARBA00001255"/>
    </source>
</evidence>
<dbReference type="AlphaFoldDB" id="A0A8E2F4G5"/>
<feature type="transmembrane region" description="Helical" evidence="4">
    <location>
        <begin position="20"/>
        <end position="40"/>
    </location>
</feature>
<evidence type="ECO:0000259" key="5">
    <source>
        <dbReference type="Pfam" id="PF03537"/>
    </source>
</evidence>